<proteinExistence type="predicted"/>
<dbReference type="GO" id="GO:0004523">
    <property type="term" value="F:RNA-DNA hybrid ribonuclease activity"/>
    <property type="evidence" value="ECO:0007669"/>
    <property type="project" value="InterPro"/>
</dbReference>
<evidence type="ECO:0000313" key="3">
    <source>
        <dbReference type="Proteomes" id="UP000265520"/>
    </source>
</evidence>
<dbReference type="SUPFAM" id="SSF53098">
    <property type="entry name" value="Ribonuclease H-like"/>
    <property type="match status" value="1"/>
</dbReference>
<dbReference type="Gene3D" id="3.30.420.10">
    <property type="entry name" value="Ribonuclease H-like superfamily/Ribonuclease H"/>
    <property type="match status" value="1"/>
</dbReference>
<dbReference type="Pfam" id="PF13456">
    <property type="entry name" value="RVT_3"/>
    <property type="match status" value="1"/>
</dbReference>
<keyword evidence="3" id="KW-1185">Reference proteome</keyword>
<sequence>MHDGCNRTTEGIQKWIKPPPGMLKCNIDAACYAEHNFFCVAACLRDDNGNFVAAFTKRFEGKPAIAEAEAIGVMEALTWLHNSHFVASQIETDCLQVVQALG</sequence>
<organism evidence="2 3">
    <name type="scientific">Trifolium medium</name>
    <dbReference type="NCBI Taxonomy" id="97028"/>
    <lineage>
        <taxon>Eukaryota</taxon>
        <taxon>Viridiplantae</taxon>
        <taxon>Streptophyta</taxon>
        <taxon>Embryophyta</taxon>
        <taxon>Tracheophyta</taxon>
        <taxon>Spermatophyta</taxon>
        <taxon>Magnoliopsida</taxon>
        <taxon>eudicotyledons</taxon>
        <taxon>Gunneridae</taxon>
        <taxon>Pentapetalae</taxon>
        <taxon>rosids</taxon>
        <taxon>fabids</taxon>
        <taxon>Fabales</taxon>
        <taxon>Fabaceae</taxon>
        <taxon>Papilionoideae</taxon>
        <taxon>50 kb inversion clade</taxon>
        <taxon>NPAAA clade</taxon>
        <taxon>Hologalegina</taxon>
        <taxon>IRL clade</taxon>
        <taxon>Trifolieae</taxon>
        <taxon>Trifolium</taxon>
    </lineage>
</organism>
<protein>
    <submittedName>
        <fullName evidence="2">Cytochrome P450</fullName>
    </submittedName>
</protein>
<dbReference type="InterPro" id="IPR012337">
    <property type="entry name" value="RNaseH-like_sf"/>
</dbReference>
<dbReference type="Proteomes" id="UP000265520">
    <property type="component" value="Unassembled WGS sequence"/>
</dbReference>
<dbReference type="PANTHER" id="PTHR47074:SF48">
    <property type="entry name" value="POLYNUCLEOTIDYL TRANSFERASE, RIBONUCLEASE H-LIKE SUPERFAMILY PROTEIN"/>
    <property type="match status" value="1"/>
</dbReference>
<feature type="domain" description="RNase H type-1" evidence="1">
    <location>
        <begin position="28"/>
        <end position="101"/>
    </location>
</feature>
<dbReference type="PANTHER" id="PTHR47074">
    <property type="entry name" value="BNAC02G40300D PROTEIN"/>
    <property type="match status" value="1"/>
</dbReference>
<dbReference type="InterPro" id="IPR002156">
    <property type="entry name" value="RNaseH_domain"/>
</dbReference>
<evidence type="ECO:0000313" key="2">
    <source>
        <dbReference type="EMBL" id="MCI36229.1"/>
    </source>
</evidence>
<dbReference type="InterPro" id="IPR036397">
    <property type="entry name" value="RNaseH_sf"/>
</dbReference>
<feature type="non-terminal residue" evidence="2">
    <location>
        <position position="102"/>
    </location>
</feature>
<accession>A0A392RJ05</accession>
<reference evidence="2 3" key="1">
    <citation type="journal article" date="2018" name="Front. Plant Sci.">
        <title>Red Clover (Trifolium pratense) and Zigzag Clover (T. medium) - A Picture of Genomic Similarities and Differences.</title>
        <authorList>
            <person name="Dluhosova J."/>
            <person name="Istvanek J."/>
            <person name="Nedelnik J."/>
            <person name="Repkova J."/>
        </authorList>
    </citation>
    <scope>NUCLEOTIDE SEQUENCE [LARGE SCALE GENOMIC DNA]</scope>
    <source>
        <strain evidence="3">cv. 10/8</strain>
        <tissue evidence="2">Leaf</tissue>
    </source>
</reference>
<dbReference type="EMBL" id="LXQA010231831">
    <property type="protein sequence ID" value="MCI36229.1"/>
    <property type="molecule type" value="Genomic_DNA"/>
</dbReference>
<evidence type="ECO:0000259" key="1">
    <source>
        <dbReference type="Pfam" id="PF13456"/>
    </source>
</evidence>
<dbReference type="AlphaFoldDB" id="A0A392RJ05"/>
<dbReference type="InterPro" id="IPR052929">
    <property type="entry name" value="RNase_H-like_EbsB-rel"/>
</dbReference>
<dbReference type="GO" id="GO:0003676">
    <property type="term" value="F:nucleic acid binding"/>
    <property type="evidence" value="ECO:0007669"/>
    <property type="project" value="InterPro"/>
</dbReference>
<comment type="caution">
    <text evidence="2">The sequence shown here is derived from an EMBL/GenBank/DDBJ whole genome shotgun (WGS) entry which is preliminary data.</text>
</comment>
<name>A0A392RJ05_9FABA</name>